<organism evidence="2 3">
    <name type="scientific">Stenotrophomonas maltophilia</name>
    <name type="common">Pseudomonas maltophilia</name>
    <name type="synonym">Xanthomonas maltophilia</name>
    <dbReference type="NCBI Taxonomy" id="40324"/>
    <lineage>
        <taxon>Bacteria</taxon>
        <taxon>Pseudomonadati</taxon>
        <taxon>Pseudomonadota</taxon>
        <taxon>Gammaproteobacteria</taxon>
        <taxon>Lysobacterales</taxon>
        <taxon>Lysobacteraceae</taxon>
        <taxon>Stenotrophomonas</taxon>
        <taxon>Stenotrophomonas maltophilia group</taxon>
    </lineage>
</organism>
<keyword evidence="1" id="KW-0732">Signal</keyword>
<evidence type="ECO:0000256" key="1">
    <source>
        <dbReference type="SAM" id="SignalP"/>
    </source>
</evidence>
<protein>
    <submittedName>
        <fullName evidence="2">Uncharacterized protein</fullName>
    </submittedName>
</protein>
<reference evidence="2 3" key="1">
    <citation type="submission" date="2019-04" db="EMBL/GenBank/DDBJ databases">
        <title>Microbes associate with the intestines of laboratory mice.</title>
        <authorList>
            <person name="Navarre W."/>
            <person name="Wong E."/>
            <person name="Huang K."/>
            <person name="Tropini C."/>
            <person name="Ng K."/>
            <person name="Yu B."/>
        </authorList>
    </citation>
    <scope>NUCLEOTIDE SEQUENCE [LARGE SCALE GENOMIC DNA]</scope>
    <source>
        <strain evidence="2 3">NM62_B4-13</strain>
    </source>
</reference>
<sequence length="160" mass="17140">MIAKPLLLLSVLMAAPVAPAAAAAPPTHVDLVDYPRSQANWDAFHDLRRRLMAGFDDVCADTFCEGAYSDYEAFQLRCSVAAGTGTVSDCRWAFAASQLEVDGATGAILADQPTWLCSLPIPPGTTVETFFAALEGPRAIFRRLPGAQMSIFESLGDCLR</sequence>
<proteinExistence type="predicted"/>
<dbReference type="AlphaFoldDB" id="A0A4S2D6J3"/>
<dbReference type="Proteomes" id="UP000306631">
    <property type="component" value="Unassembled WGS sequence"/>
</dbReference>
<dbReference type="OrthoDB" id="5957117at2"/>
<feature type="signal peptide" evidence="1">
    <location>
        <begin position="1"/>
        <end position="23"/>
    </location>
</feature>
<gene>
    <name evidence="2" type="ORF">E5352_00195</name>
</gene>
<dbReference type="RefSeq" id="WP_136002948.1">
    <property type="nucleotide sequence ID" value="NZ_SRYW01000001.1"/>
</dbReference>
<evidence type="ECO:0000313" key="2">
    <source>
        <dbReference type="EMBL" id="TGY37026.1"/>
    </source>
</evidence>
<dbReference type="EMBL" id="SRYW01000001">
    <property type="protein sequence ID" value="TGY37026.1"/>
    <property type="molecule type" value="Genomic_DNA"/>
</dbReference>
<accession>A0A4S2D6J3</accession>
<comment type="caution">
    <text evidence="2">The sequence shown here is derived from an EMBL/GenBank/DDBJ whole genome shotgun (WGS) entry which is preliminary data.</text>
</comment>
<feature type="chain" id="PRO_5020375410" evidence="1">
    <location>
        <begin position="24"/>
        <end position="160"/>
    </location>
</feature>
<name>A0A4S2D6J3_STEMA</name>
<evidence type="ECO:0000313" key="3">
    <source>
        <dbReference type="Proteomes" id="UP000306631"/>
    </source>
</evidence>